<dbReference type="SMART" id="SM00369">
    <property type="entry name" value="LRR_TYP"/>
    <property type="match status" value="5"/>
</dbReference>
<evidence type="ECO:0000256" key="4">
    <source>
        <dbReference type="SAM" id="Phobius"/>
    </source>
</evidence>
<dbReference type="InterPro" id="IPR000483">
    <property type="entry name" value="Cys-rich_flank_reg_C"/>
</dbReference>
<keyword evidence="3" id="KW-0677">Repeat</keyword>
<keyword evidence="7" id="KW-1185">Reference proteome</keyword>
<feature type="transmembrane region" description="Helical" evidence="4">
    <location>
        <begin position="27"/>
        <end position="46"/>
    </location>
</feature>
<reference evidence="6" key="1">
    <citation type="submission" date="2022-08" db="EMBL/GenBank/DDBJ databases">
        <title>Genome sequencing of akame (Lates japonicus).</title>
        <authorList>
            <person name="Hashiguchi Y."/>
            <person name="Takahashi H."/>
        </authorList>
    </citation>
    <scope>NUCLEOTIDE SEQUENCE</scope>
    <source>
        <strain evidence="6">Kochi</strain>
    </source>
</reference>
<feature type="transmembrane region" description="Helical" evidence="4">
    <location>
        <begin position="515"/>
        <end position="535"/>
    </location>
</feature>
<dbReference type="PROSITE" id="PS51450">
    <property type="entry name" value="LRR"/>
    <property type="match status" value="1"/>
</dbReference>
<dbReference type="Pfam" id="PF13855">
    <property type="entry name" value="LRR_8"/>
    <property type="match status" value="2"/>
</dbReference>
<keyword evidence="4" id="KW-0472">Membrane</keyword>
<accession>A0AAD3R5D3</accession>
<dbReference type="InterPro" id="IPR008496">
    <property type="entry name" value="TMEM222/RTE1"/>
</dbReference>
<keyword evidence="1" id="KW-0433">Leucine-rich repeat</keyword>
<evidence type="ECO:0000313" key="6">
    <source>
        <dbReference type="EMBL" id="GLD56477.1"/>
    </source>
</evidence>
<name>A0AAD3R5D3_LATJO</name>
<comment type="caution">
    <text evidence="6">The sequence shown here is derived from an EMBL/GenBank/DDBJ whole genome shotgun (WGS) entry which is preliminary data.</text>
</comment>
<evidence type="ECO:0000256" key="3">
    <source>
        <dbReference type="ARBA" id="ARBA00022737"/>
    </source>
</evidence>
<dbReference type="Proteomes" id="UP001279410">
    <property type="component" value="Unassembled WGS sequence"/>
</dbReference>
<dbReference type="EMBL" id="BRZM01000025">
    <property type="protein sequence ID" value="GLD56477.1"/>
    <property type="molecule type" value="Genomic_DNA"/>
</dbReference>
<keyword evidence="4" id="KW-0812">Transmembrane</keyword>
<organism evidence="6 7">
    <name type="scientific">Lates japonicus</name>
    <name type="common">Japanese lates</name>
    <dbReference type="NCBI Taxonomy" id="270547"/>
    <lineage>
        <taxon>Eukaryota</taxon>
        <taxon>Metazoa</taxon>
        <taxon>Chordata</taxon>
        <taxon>Craniata</taxon>
        <taxon>Vertebrata</taxon>
        <taxon>Euteleostomi</taxon>
        <taxon>Actinopterygii</taxon>
        <taxon>Neopterygii</taxon>
        <taxon>Teleostei</taxon>
        <taxon>Neoteleostei</taxon>
        <taxon>Acanthomorphata</taxon>
        <taxon>Carangaria</taxon>
        <taxon>Carangaria incertae sedis</taxon>
        <taxon>Centropomidae</taxon>
        <taxon>Lates</taxon>
    </lineage>
</organism>
<evidence type="ECO:0000313" key="7">
    <source>
        <dbReference type="Proteomes" id="UP001279410"/>
    </source>
</evidence>
<dbReference type="PANTHER" id="PTHR20921:SF0">
    <property type="entry name" value="TRANSMEMBRANE PROTEIN 222"/>
    <property type="match status" value="1"/>
</dbReference>
<dbReference type="InterPro" id="IPR003591">
    <property type="entry name" value="Leu-rich_rpt_typical-subtyp"/>
</dbReference>
<keyword evidence="4" id="KW-1133">Transmembrane helix</keyword>
<evidence type="ECO:0000256" key="2">
    <source>
        <dbReference type="ARBA" id="ARBA00022729"/>
    </source>
</evidence>
<keyword evidence="2" id="KW-0732">Signal</keyword>
<evidence type="ECO:0000259" key="5">
    <source>
        <dbReference type="SMART" id="SM00082"/>
    </source>
</evidence>
<dbReference type="SUPFAM" id="SSF52058">
    <property type="entry name" value="L domain-like"/>
    <property type="match status" value="1"/>
</dbReference>
<dbReference type="SMART" id="SM00082">
    <property type="entry name" value="LRRCT"/>
    <property type="match status" value="1"/>
</dbReference>
<dbReference type="PANTHER" id="PTHR20921">
    <property type="entry name" value="TRANSMEMBRANE PROTEIN 222"/>
    <property type="match status" value="1"/>
</dbReference>
<dbReference type="InterPro" id="IPR032675">
    <property type="entry name" value="LRR_dom_sf"/>
</dbReference>
<dbReference type="Pfam" id="PF05608">
    <property type="entry name" value="RTE1"/>
    <property type="match status" value="1"/>
</dbReference>
<feature type="domain" description="LRRCT" evidence="5">
    <location>
        <begin position="448"/>
        <end position="499"/>
    </location>
</feature>
<sequence>MAEADDSDMMMNYHGDFLKSDRKNSRYPYCIVWTPIPILSWLLPFIGHMGICTSAGVIRDFAGSYFVSEDNMGFGRPTKYWKLDVDKVCGNGAATWDKAVHDASEEYKCRPHNLCFDNCHSHVAMALNLMRYDNSTSWNMVNLCVLSLIYGKHVSWAAFLKTWLPFLMLCGVLGTFILTFNLQEPRTFFIQQILRDMNYHQFTGTFIPTVERMRRGLMLERAVFAASACLDCPSGCECFAVTRTVKCVSKDLLTVPQSVPEYARTVVITGNNIHQIAPNSFAEMENVSNIILSNNRITEMTSHSFSALINLRFLDLSGNQLALIHPEALSIPGSPLQELNLSRSLYNFTALTDLTTALRWGGLRGLLRLDLSGNHLALLPPGMFSHLPNLQQLFLTNNSLVAVYSGTFSGMNHLEVLDLTRNAFGTFRAEALQELDRLGNIRILLGDNPYTCSCEIHNFVTWLNESRAQLDVDAVRCASPRALSDTRLRGLSVQAIGCVVPVQAEVADLTLQTSYVFLGLVLGFVGMVFLFVLYLNRKGMKKWINEMRDACRDVLEGYHYRYEIDSDPRLGHISADNGGGSTSSSRRAQGHLRLSLSQQLPNDTCIVQVPSDAKVKQVTATPPLNL</sequence>
<dbReference type="Pfam" id="PF00560">
    <property type="entry name" value="LRR_1"/>
    <property type="match status" value="1"/>
</dbReference>
<dbReference type="AlphaFoldDB" id="A0AAD3R5D3"/>
<gene>
    <name evidence="6" type="ORF">AKAME5_000881900</name>
</gene>
<proteinExistence type="predicted"/>
<protein>
    <submittedName>
        <fullName evidence="6">Trophoblast glycoprotein-like isoform X1</fullName>
    </submittedName>
</protein>
<dbReference type="InterPro" id="IPR001611">
    <property type="entry name" value="Leu-rich_rpt"/>
</dbReference>
<evidence type="ECO:0000256" key="1">
    <source>
        <dbReference type="ARBA" id="ARBA00022614"/>
    </source>
</evidence>
<dbReference type="Gene3D" id="3.80.10.10">
    <property type="entry name" value="Ribonuclease Inhibitor"/>
    <property type="match status" value="1"/>
</dbReference>